<gene>
    <name evidence="2" type="ORF">CUN48_12335</name>
</gene>
<dbReference type="EMBL" id="PGTN01000104">
    <property type="protein sequence ID" value="PJF46724.1"/>
    <property type="molecule type" value="Genomic_DNA"/>
</dbReference>
<sequence>MNVIIPLAGFGTRLRPHTYSKPKPLVSVAGKPVLGHILDKLINESQVGKVVFVVGYLGEQIEHYVKTAYPSLRGEYVEQEELNGQAPAILLARGRVSGPTLIVFVDTLADADLSRLADEPCDGVIYVKEVEDPRRFGVVQVGADGYIRRFVEKPATMENRLAVIGMYYVKDAERLMAACEELIRRGIKTKNEYFLADAFNIMIEGGAKLRAHAVSVWLDCGTSQTVLETNRYLLQHGHDNSEAWRNGACVIVPPVNIHPTAKIINSVIGPHVTIGEGCYIASSVVRESIVEAGAEVVDHVLANSLIGRDAVLHGRPRRFNVGDNSVVGFDED</sequence>
<evidence type="ECO:0000313" key="2">
    <source>
        <dbReference type="EMBL" id="PJF46724.1"/>
    </source>
</evidence>
<dbReference type="InterPro" id="IPR029044">
    <property type="entry name" value="Nucleotide-diphossugar_trans"/>
</dbReference>
<dbReference type="SUPFAM" id="SSF53448">
    <property type="entry name" value="Nucleotide-diphospho-sugar transferases"/>
    <property type="match status" value="1"/>
</dbReference>
<dbReference type="Gene3D" id="2.160.10.10">
    <property type="entry name" value="Hexapeptide repeat proteins"/>
    <property type="match status" value="1"/>
</dbReference>
<dbReference type="InterPro" id="IPR050486">
    <property type="entry name" value="Mannose-1P_guanyltransferase"/>
</dbReference>
<evidence type="ECO:0000313" key="3">
    <source>
        <dbReference type="Proteomes" id="UP000230790"/>
    </source>
</evidence>
<evidence type="ECO:0000259" key="1">
    <source>
        <dbReference type="Pfam" id="PF00483"/>
    </source>
</evidence>
<keyword evidence="2" id="KW-0808">Transferase</keyword>
<organism evidence="2 3">
    <name type="scientific">Candidatus Thermofonsia Clade 3 bacterium</name>
    <dbReference type="NCBI Taxonomy" id="2364212"/>
    <lineage>
        <taxon>Bacteria</taxon>
        <taxon>Bacillati</taxon>
        <taxon>Chloroflexota</taxon>
        <taxon>Candidatus Thermofontia</taxon>
        <taxon>Candidatus Thermofonsia Clade 3</taxon>
    </lineage>
</organism>
<dbReference type="CDD" id="cd04181">
    <property type="entry name" value="NTP_transferase"/>
    <property type="match status" value="1"/>
</dbReference>
<protein>
    <submittedName>
        <fullName evidence="2">Nucleotidyltransferase</fullName>
    </submittedName>
</protein>
<dbReference type="GO" id="GO:0016740">
    <property type="term" value="F:transferase activity"/>
    <property type="evidence" value="ECO:0007669"/>
    <property type="project" value="UniProtKB-KW"/>
</dbReference>
<dbReference type="Pfam" id="PF00483">
    <property type="entry name" value="NTP_transferase"/>
    <property type="match status" value="1"/>
</dbReference>
<dbReference type="Proteomes" id="UP000230790">
    <property type="component" value="Unassembled WGS sequence"/>
</dbReference>
<accession>A0A2M8QAC9</accession>
<comment type="caution">
    <text evidence="2">The sequence shown here is derived from an EMBL/GenBank/DDBJ whole genome shotgun (WGS) entry which is preliminary data.</text>
</comment>
<dbReference type="InterPro" id="IPR005835">
    <property type="entry name" value="NTP_transferase_dom"/>
</dbReference>
<dbReference type="Gene3D" id="3.90.550.10">
    <property type="entry name" value="Spore Coat Polysaccharide Biosynthesis Protein SpsA, Chain A"/>
    <property type="match status" value="1"/>
</dbReference>
<dbReference type="AlphaFoldDB" id="A0A2M8QAC9"/>
<reference evidence="2 3" key="1">
    <citation type="submission" date="2017-11" db="EMBL/GenBank/DDBJ databases">
        <title>Evolution of Phototrophy in the Chloroflexi Phylum Driven by Horizontal Gene Transfer.</title>
        <authorList>
            <person name="Ward L.M."/>
            <person name="Hemp J."/>
            <person name="Shih P.M."/>
            <person name="Mcglynn S.E."/>
            <person name="Fischer W."/>
        </authorList>
    </citation>
    <scope>NUCLEOTIDE SEQUENCE [LARGE SCALE GENOMIC DNA]</scope>
    <source>
        <strain evidence="2">JP3_7</strain>
    </source>
</reference>
<feature type="domain" description="Nucleotidyl transferase" evidence="1">
    <location>
        <begin position="5"/>
        <end position="234"/>
    </location>
</feature>
<proteinExistence type="predicted"/>
<name>A0A2M8QAC9_9CHLR</name>
<dbReference type="PANTHER" id="PTHR22572">
    <property type="entry name" value="SUGAR-1-PHOSPHATE GUANYL TRANSFERASE"/>
    <property type="match status" value="1"/>
</dbReference>